<evidence type="ECO:0000256" key="24">
    <source>
        <dbReference type="ARBA" id="ARBA00049902"/>
    </source>
</evidence>
<evidence type="ECO:0000256" key="4">
    <source>
        <dbReference type="ARBA" id="ARBA00007090"/>
    </source>
</evidence>
<dbReference type="Gene3D" id="1.10.3810.10">
    <property type="entry name" value="Biosynthetic peptidoglycan transglycosylase-like"/>
    <property type="match status" value="1"/>
</dbReference>
<keyword evidence="16" id="KW-0573">Peptidoglycan synthesis</keyword>
<comment type="caution">
    <text evidence="31">The sequence shown here is derived from an EMBL/GenBank/DDBJ whole genome shotgun (WGS) entry which is preliminary data.</text>
</comment>
<keyword evidence="18 28" id="KW-0472">Membrane</keyword>
<evidence type="ECO:0000259" key="30">
    <source>
        <dbReference type="Pfam" id="PF00912"/>
    </source>
</evidence>
<dbReference type="PANTHER" id="PTHR32282">
    <property type="entry name" value="BINDING PROTEIN TRANSPEPTIDASE, PUTATIVE-RELATED"/>
    <property type="match status" value="1"/>
</dbReference>
<dbReference type="GO" id="GO:0071555">
    <property type="term" value="P:cell wall organization"/>
    <property type="evidence" value="ECO:0007669"/>
    <property type="project" value="UniProtKB-KW"/>
</dbReference>
<dbReference type="EMBL" id="AGYR01000001">
    <property type="protein sequence ID" value="ENZ20104.1"/>
    <property type="molecule type" value="Genomic_DNA"/>
</dbReference>
<evidence type="ECO:0000256" key="11">
    <source>
        <dbReference type="ARBA" id="ARBA00022679"/>
    </source>
</evidence>
<feature type="compositionally biased region" description="Low complexity" evidence="27">
    <location>
        <begin position="898"/>
        <end position="911"/>
    </location>
</feature>
<gene>
    <name evidence="31" type="ORF">HMPREF1090_00033</name>
</gene>
<dbReference type="InterPro" id="IPR012338">
    <property type="entry name" value="Beta-lactam/transpept-like"/>
</dbReference>
<comment type="subcellular location">
    <subcellularLocation>
        <location evidence="2">Cell membrane</location>
        <topology evidence="2">Single-pass type II membrane protein</topology>
    </subcellularLocation>
</comment>
<comment type="similarity">
    <text evidence="5">In the N-terminal section; belongs to the glycosyltransferase 51 family.</text>
</comment>
<comment type="pathway">
    <text evidence="25">Glycan biosynthesis.</text>
</comment>
<dbReference type="GO" id="GO:0005886">
    <property type="term" value="C:plasma membrane"/>
    <property type="evidence" value="ECO:0007669"/>
    <property type="project" value="UniProtKB-SubCell"/>
</dbReference>
<protein>
    <recommendedName>
        <fullName evidence="7">Penicillin-binding protein 1A</fullName>
        <ecNumber evidence="23">2.4.99.28</ecNumber>
        <ecNumber evidence="6">3.4.16.4</ecNumber>
    </recommendedName>
</protein>
<feature type="domain" description="Penicillin-binding protein transpeptidase" evidence="29">
    <location>
        <begin position="392"/>
        <end position="663"/>
    </location>
</feature>
<evidence type="ECO:0000259" key="29">
    <source>
        <dbReference type="Pfam" id="PF00905"/>
    </source>
</evidence>
<comment type="catalytic activity">
    <reaction evidence="22">
        <text>Preferential cleavage: (Ac)2-L-Lys-D-Ala-|-D-Ala. Also transpeptidation of peptidyl-alanyl moieties that are N-acyl substituents of D-alanine.</text>
        <dbReference type="EC" id="3.4.16.4"/>
    </reaction>
</comment>
<dbReference type="PATRIC" id="fig|999408.3.peg.33"/>
<evidence type="ECO:0000256" key="15">
    <source>
        <dbReference type="ARBA" id="ARBA00022968"/>
    </source>
</evidence>
<dbReference type="PANTHER" id="PTHR32282:SF33">
    <property type="entry name" value="PEPTIDOGLYCAN GLYCOSYLTRANSFERASE"/>
    <property type="match status" value="1"/>
</dbReference>
<sequence>MKDTLKQAARKILLVIRDIGVSLLGITGWLFHALLAVMTTGFIVGAILCLLIYAKVKPDLDECRELAYDKLAQMERTDFSKLSDTAIYDRDGRQIGLINAGHYQYVGITGISMNIQNAYIAQEDRRFKSHTGVDWIATFRAGLALVKHRGQVTQGGSTITQQVIKNTYLTQEQTFTRKIVEILLAPEIEKKYSKADIMEFYCNTNFYGHQCYGVEAASRYYFGKHAADLTVEEAAVLVGISNSPSAYDPVAHPKASLEKRNDVLKSMNEIGELSDEDYEKALSKPLSVVKQESEGTDENYQSSYAIHCAALELLKKDGFQFRYTFEDKDDYNSYMERYTAAYTEKSDLIRAGGFKIYTSLDSRLQDMLQADIDQGLSSYTELQDNGKYALQGAGVIVDNQSNYVVAIVGGRGSVDQFNRAYLSARQPGSTIKPLIDYGPAFDTGEYSPTRMVDDHKWEDGPSNSGGNYHGSVTVREALNRSLNTVAWQILEDIGVNYGLSYLGEMEFQKLTYVDNGVPSLSIGGFTNGVRVVDMAKGYSTLANYGVYNDRTCITQIIHEHDGDLTKDLPPAAKQVYRDDSAFMLTDILKGTMTSPYGTGRGLELDNGMPAAGKTGTTNSSKDTWFCGYTRYYTTAVWVGYDIPRKMPGIYGSTYAGKIWKNIMNQIHEGLEPWDWEQPESVELRTDPRTGTEDYFSTTAELRAQQSLHDKEQAKLTAQLEQDIRVFTTREISSVEDTYAVRSQYQDITSRLPLLDDGELRASMLEQVENRYDYFTGIISQMGDTIALYEKQKAIDDARAREAAQKQAEENRKQAEKDAKKNEFLQALEAVEELEYQQKNAQDLVQDAISRLSLVAGDPDQQALSNRLQAAITRISGLPTEDQWNAAQAESRAAEEAAMKQAEQQVQVQQNQLRSSLNSEKLKWNNMEYYGPGGRPDNEN</sequence>
<evidence type="ECO:0000256" key="22">
    <source>
        <dbReference type="ARBA" id="ARBA00034000"/>
    </source>
</evidence>
<feature type="transmembrane region" description="Helical" evidence="28">
    <location>
        <begin position="21"/>
        <end position="54"/>
    </location>
</feature>
<dbReference type="Gene3D" id="3.40.710.10">
    <property type="entry name" value="DD-peptidase/beta-lactamase superfamily"/>
    <property type="match status" value="1"/>
</dbReference>
<dbReference type="Proteomes" id="UP000013085">
    <property type="component" value="Unassembled WGS sequence"/>
</dbReference>
<accession>A0A0E2HGB0</accession>
<keyword evidence="14" id="KW-0133">Cell shape</keyword>
<evidence type="ECO:0000256" key="7">
    <source>
        <dbReference type="ARBA" id="ARBA00018638"/>
    </source>
</evidence>
<evidence type="ECO:0000256" key="20">
    <source>
        <dbReference type="ARBA" id="ARBA00023268"/>
    </source>
</evidence>
<comment type="pathway">
    <text evidence="3">Cell wall biogenesis; peptidoglycan biosynthesis.</text>
</comment>
<dbReference type="GO" id="GO:0009002">
    <property type="term" value="F:serine-type D-Ala-D-Ala carboxypeptidase activity"/>
    <property type="evidence" value="ECO:0007669"/>
    <property type="project" value="UniProtKB-EC"/>
</dbReference>
<evidence type="ECO:0000256" key="6">
    <source>
        <dbReference type="ARBA" id="ARBA00012448"/>
    </source>
</evidence>
<evidence type="ECO:0000256" key="18">
    <source>
        <dbReference type="ARBA" id="ARBA00023136"/>
    </source>
</evidence>
<comment type="similarity">
    <text evidence="4">In the C-terminal section; belongs to the transpeptidase family.</text>
</comment>
<dbReference type="Pfam" id="PF00912">
    <property type="entry name" value="Transgly"/>
    <property type="match status" value="1"/>
</dbReference>
<keyword evidence="19" id="KW-0046">Antibiotic resistance</keyword>
<feature type="domain" description="Glycosyl transferase family 51" evidence="30">
    <location>
        <begin position="98"/>
        <end position="267"/>
    </location>
</feature>
<evidence type="ECO:0000256" key="2">
    <source>
        <dbReference type="ARBA" id="ARBA00004401"/>
    </source>
</evidence>
<evidence type="ECO:0000256" key="14">
    <source>
        <dbReference type="ARBA" id="ARBA00022960"/>
    </source>
</evidence>
<dbReference type="GeneID" id="57963471"/>
<keyword evidence="17 28" id="KW-1133">Transmembrane helix</keyword>
<keyword evidence="26" id="KW-0175">Coiled coil</keyword>
<reference evidence="31 32" key="1">
    <citation type="submission" date="2013-01" db="EMBL/GenBank/DDBJ databases">
        <title>The Genome Sequence of Clostridium clostridioforme 90A8.</title>
        <authorList>
            <consortium name="The Broad Institute Genome Sequencing Platform"/>
            <person name="Earl A."/>
            <person name="Ward D."/>
            <person name="Feldgarden M."/>
            <person name="Gevers D."/>
            <person name="Courvalin P."/>
            <person name="Lambert T."/>
            <person name="Walker B."/>
            <person name="Young S.K."/>
            <person name="Zeng Q."/>
            <person name="Gargeya S."/>
            <person name="Fitzgerald M."/>
            <person name="Haas B."/>
            <person name="Abouelleil A."/>
            <person name="Alvarado L."/>
            <person name="Arachchi H.M."/>
            <person name="Berlin A.M."/>
            <person name="Chapman S.B."/>
            <person name="Dewar J."/>
            <person name="Goldberg J."/>
            <person name="Griggs A."/>
            <person name="Gujja S."/>
            <person name="Hansen M."/>
            <person name="Howarth C."/>
            <person name="Imamovic A."/>
            <person name="Larimer J."/>
            <person name="McCowan C."/>
            <person name="Murphy C."/>
            <person name="Neiman D."/>
            <person name="Pearson M."/>
            <person name="Priest M."/>
            <person name="Roberts A."/>
            <person name="Saif S."/>
            <person name="Shea T."/>
            <person name="Sisk P."/>
            <person name="Sykes S."/>
            <person name="Wortman J."/>
            <person name="Nusbaum C."/>
            <person name="Birren B."/>
        </authorList>
    </citation>
    <scope>NUCLEOTIDE SEQUENCE [LARGE SCALE GENOMIC DNA]</scope>
    <source>
        <strain evidence="31 32">90A8</strain>
    </source>
</reference>
<dbReference type="GO" id="GO:0008955">
    <property type="term" value="F:peptidoglycan glycosyltransferase activity"/>
    <property type="evidence" value="ECO:0007669"/>
    <property type="project" value="UniProtKB-EC"/>
</dbReference>
<evidence type="ECO:0000256" key="19">
    <source>
        <dbReference type="ARBA" id="ARBA00023251"/>
    </source>
</evidence>
<evidence type="ECO:0000256" key="1">
    <source>
        <dbReference type="ARBA" id="ARBA00002624"/>
    </source>
</evidence>
<dbReference type="InterPro" id="IPR001264">
    <property type="entry name" value="Glyco_trans_51"/>
</dbReference>
<dbReference type="GO" id="GO:0009252">
    <property type="term" value="P:peptidoglycan biosynthetic process"/>
    <property type="evidence" value="ECO:0007669"/>
    <property type="project" value="UniProtKB-UniPathway"/>
</dbReference>
<dbReference type="SUPFAM" id="SSF56601">
    <property type="entry name" value="beta-lactamase/transpeptidase-like"/>
    <property type="match status" value="1"/>
</dbReference>
<dbReference type="HOGENOM" id="CLU_006354_2_2_9"/>
<feature type="region of interest" description="Disordered" evidence="27">
    <location>
        <begin position="891"/>
        <end position="939"/>
    </location>
</feature>
<dbReference type="SUPFAM" id="SSF53955">
    <property type="entry name" value="Lysozyme-like"/>
    <property type="match status" value="1"/>
</dbReference>
<comment type="function">
    <text evidence="1">Cell wall formation. Synthesis of cross-linked peptidoglycan from the lipid intermediates. The enzyme has a penicillin-insensitive transglycosylase N-terminal domain (formation of linear glycan strands) and a penicillin-sensitive transpeptidase C-terminal domain (cross-linking of the peptide subunits).</text>
</comment>
<dbReference type="FunFam" id="1.10.3810.10:FF:000001">
    <property type="entry name" value="Penicillin-binding protein 1A"/>
    <property type="match status" value="1"/>
</dbReference>
<dbReference type="GO" id="GO:0008658">
    <property type="term" value="F:penicillin binding"/>
    <property type="evidence" value="ECO:0007669"/>
    <property type="project" value="InterPro"/>
</dbReference>
<keyword evidence="11 31" id="KW-0808">Transferase</keyword>
<evidence type="ECO:0000256" key="3">
    <source>
        <dbReference type="ARBA" id="ARBA00004752"/>
    </source>
</evidence>
<dbReference type="GO" id="GO:0006508">
    <property type="term" value="P:proteolysis"/>
    <property type="evidence" value="ECO:0007669"/>
    <property type="project" value="UniProtKB-KW"/>
</dbReference>
<proteinExistence type="inferred from homology"/>
<dbReference type="InterPro" id="IPR050396">
    <property type="entry name" value="Glycosyltr_51/Transpeptidase"/>
</dbReference>
<dbReference type="Pfam" id="PF00905">
    <property type="entry name" value="Transpeptidase"/>
    <property type="match status" value="1"/>
</dbReference>
<evidence type="ECO:0000256" key="21">
    <source>
        <dbReference type="ARBA" id="ARBA00023316"/>
    </source>
</evidence>
<evidence type="ECO:0000256" key="10">
    <source>
        <dbReference type="ARBA" id="ARBA00022676"/>
    </source>
</evidence>
<dbReference type="InterPro" id="IPR036950">
    <property type="entry name" value="PBP_transglycosylase"/>
</dbReference>
<keyword evidence="13" id="KW-0378">Hydrolase</keyword>
<keyword evidence="12 28" id="KW-0812">Transmembrane</keyword>
<keyword evidence="20" id="KW-0511">Multifunctional enzyme</keyword>
<keyword evidence="15" id="KW-0735">Signal-anchor</keyword>
<dbReference type="AlphaFoldDB" id="A0A0E2HGB0"/>
<evidence type="ECO:0000256" key="5">
    <source>
        <dbReference type="ARBA" id="ARBA00007739"/>
    </source>
</evidence>
<evidence type="ECO:0000256" key="25">
    <source>
        <dbReference type="ARBA" id="ARBA00060592"/>
    </source>
</evidence>
<evidence type="ECO:0000256" key="23">
    <source>
        <dbReference type="ARBA" id="ARBA00044770"/>
    </source>
</evidence>
<keyword evidence="8" id="KW-0121">Carboxypeptidase</keyword>
<organism evidence="31 32">
    <name type="scientific">[Clostridium] clostridioforme 90A8</name>
    <dbReference type="NCBI Taxonomy" id="999408"/>
    <lineage>
        <taxon>Bacteria</taxon>
        <taxon>Bacillati</taxon>
        <taxon>Bacillota</taxon>
        <taxon>Clostridia</taxon>
        <taxon>Lachnospirales</taxon>
        <taxon>Lachnospiraceae</taxon>
        <taxon>Enterocloster</taxon>
    </lineage>
</organism>
<evidence type="ECO:0000256" key="27">
    <source>
        <dbReference type="SAM" id="MobiDB-lite"/>
    </source>
</evidence>
<dbReference type="GO" id="GO:0008360">
    <property type="term" value="P:regulation of cell shape"/>
    <property type="evidence" value="ECO:0007669"/>
    <property type="project" value="UniProtKB-KW"/>
</dbReference>
<keyword evidence="9" id="KW-0645">Protease</keyword>
<evidence type="ECO:0000256" key="9">
    <source>
        <dbReference type="ARBA" id="ARBA00022670"/>
    </source>
</evidence>
<dbReference type="InterPro" id="IPR001460">
    <property type="entry name" value="PCN-bd_Tpept"/>
</dbReference>
<evidence type="ECO:0000256" key="17">
    <source>
        <dbReference type="ARBA" id="ARBA00022989"/>
    </source>
</evidence>
<evidence type="ECO:0000313" key="32">
    <source>
        <dbReference type="Proteomes" id="UP000013085"/>
    </source>
</evidence>
<keyword evidence="10" id="KW-0328">Glycosyltransferase</keyword>
<comment type="catalytic activity">
    <reaction evidence="24">
        <text>[GlcNAc-(1-&gt;4)-Mur2Ac(oyl-L-Ala-gamma-D-Glu-L-Lys-D-Ala-D-Ala)](n)-di-trans,octa-cis-undecaprenyl diphosphate + beta-D-GlcNAc-(1-&gt;4)-Mur2Ac(oyl-L-Ala-gamma-D-Glu-L-Lys-D-Ala-D-Ala)-di-trans,octa-cis-undecaprenyl diphosphate = [GlcNAc-(1-&gt;4)-Mur2Ac(oyl-L-Ala-gamma-D-Glu-L-Lys-D-Ala-D-Ala)](n+1)-di-trans,octa-cis-undecaprenyl diphosphate + di-trans,octa-cis-undecaprenyl diphosphate + H(+)</text>
        <dbReference type="Rhea" id="RHEA:23708"/>
        <dbReference type="Rhea" id="RHEA-COMP:9602"/>
        <dbReference type="Rhea" id="RHEA-COMP:9603"/>
        <dbReference type="ChEBI" id="CHEBI:15378"/>
        <dbReference type="ChEBI" id="CHEBI:58405"/>
        <dbReference type="ChEBI" id="CHEBI:60033"/>
        <dbReference type="ChEBI" id="CHEBI:78435"/>
        <dbReference type="EC" id="2.4.99.28"/>
    </reaction>
</comment>
<dbReference type="InterPro" id="IPR023346">
    <property type="entry name" value="Lysozyme-like_dom_sf"/>
</dbReference>
<keyword evidence="21" id="KW-0961">Cell wall biogenesis/degradation</keyword>
<dbReference type="EC" id="2.4.99.28" evidence="23"/>
<evidence type="ECO:0000256" key="16">
    <source>
        <dbReference type="ARBA" id="ARBA00022984"/>
    </source>
</evidence>
<dbReference type="GO" id="GO:0046677">
    <property type="term" value="P:response to antibiotic"/>
    <property type="evidence" value="ECO:0007669"/>
    <property type="project" value="UniProtKB-KW"/>
</dbReference>
<dbReference type="EC" id="3.4.16.4" evidence="6"/>
<evidence type="ECO:0000256" key="28">
    <source>
        <dbReference type="SAM" id="Phobius"/>
    </source>
</evidence>
<evidence type="ECO:0000256" key="26">
    <source>
        <dbReference type="SAM" id="Coils"/>
    </source>
</evidence>
<evidence type="ECO:0000313" key="31">
    <source>
        <dbReference type="EMBL" id="ENZ20104.1"/>
    </source>
</evidence>
<dbReference type="UniPathway" id="UPA00219"/>
<evidence type="ECO:0000256" key="8">
    <source>
        <dbReference type="ARBA" id="ARBA00022645"/>
    </source>
</evidence>
<evidence type="ECO:0000256" key="13">
    <source>
        <dbReference type="ARBA" id="ARBA00022801"/>
    </source>
</evidence>
<name>A0A0E2HGB0_9FIRM</name>
<dbReference type="RefSeq" id="WP_002593147.1">
    <property type="nucleotide sequence ID" value="NZ_KB850976.1"/>
</dbReference>
<feature type="coiled-coil region" evidence="26">
    <location>
        <begin position="797"/>
        <end position="850"/>
    </location>
</feature>
<evidence type="ECO:0000256" key="12">
    <source>
        <dbReference type="ARBA" id="ARBA00022692"/>
    </source>
</evidence>